<evidence type="ECO:0008006" key="4">
    <source>
        <dbReference type="Google" id="ProtNLM"/>
    </source>
</evidence>
<sequence>MRSTASIAVVTLVLGLVVGVFVGRVVLGGGVSAANALVEESLAAGPAIAAGPRAGEQGTGAALAAPTSASGAVPVGSDLPPVDDVAARRAAERAIARVEVEASSAATQGDGAIWGNVRNDRGEPLAGVLMRLTPGSRLGMVQAADSTLGAAPARFSADTLEASARRQMQSDRDTRETLTLVDGSYRFEGLPDATWGLGGYLEGWGIEKLHRRVYSVVTGKPVDFVAVKRVPVSVRVLGTDGSEVSEALVSVVEGESSRPSNYELTGTASTLYLAPGEYEFVASRDVEQAFFNAGVVLAQERSPSVALRLLADQAEAEVELALAPASAIWGYATFAVPNNDMARVSLVEIGEDDDPQQAPQPDTSSPQFLEGGTGFGFVDVEPGRYVLIVSLGWNSDPAHREVIEYAGGLLRHDFVIDNESSTAERALRITALGPEGAPLRSLTFTVGYSSSSGRSSSSGIRSTYLAGIHSILIPERFATPGENAGDTHWVDVKSAGFGTQRVVVEPQVMDYSVSFGEPAYIVATVRGSNERPAATKLAIQTTAVNEQSNNRSSFGDSIDVGRDGSARIGPLTAGLYRVELQAVDGSGPFGGGRLTLLDSLEIELGAGDNALSLVAPAIHRLTVNAPDLGSEGHFALVADEGAGARPNYGWAQIEDGSATFESVVAGSYQLLLNGRRERFMDITVPPTEVTFVGSTAVAMEVQISDPGARLGLLGLRSGDRIVSIDGKSAAEDDWQGLVEGCLRVTSGEYTLGVERSGSRIELTFDASEVEETSLGGNLVPRAQ</sequence>
<proteinExistence type="predicted"/>
<name>A0A518BGB2_9BACT</name>
<dbReference type="RefSeq" id="WP_145063077.1">
    <property type="nucleotide sequence ID" value="NZ_CP036287.1"/>
</dbReference>
<dbReference type="AlphaFoldDB" id="A0A518BGB2"/>
<reference evidence="2 3" key="1">
    <citation type="submission" date="2019-02" db="EMBL/GenBank/DDBJ databases">
        <title>Deep-cultivation of Planctomycetes and their phenomic and genomic characterization uncovers novel biology.</title>
        <authorList>
            <person name="Wiegand S."/>
            <person name="Jogler M."/>
            <person name="Boedeker C."/>
            <person name="Pinto D."/>
            <person name="Vollmers J."/>
            <person name="Rivas-Marin E."/>
            <person name="Kohn T."/>
            <person name="Peeters S.H."/>
            <person name="Heuer A."/>
            <person name="Rast P."/>
            <person name="Oberbeckmann S."/>
            <person name="Bunk B."/>
            <person name="Jeske O."/>
            <person name="Meyerdierks A."/>
            <person name="Storesund J.E."/>
            <person name="Kallscheuer N."/>
            <person name="Luecker S."/>
            <person name="Lage O.M."/>
            <person name="Pohl T."/>
            <person name="Merkel B.J."/>
            <person name="Hornburger P."/>
            <person name="Mueller R.-W."/>
            <person name="Bruemmer F."/>
            <person name="Labrenz M."/>
            <person name="Spormann A.M."/>
            <person name="Op den Camp H."/>
            <person name="Overmann J."/>
            <person name="Amann R."/>
            <person name="Jetten M.S.M."/>
            <person name="Mascher T."/>
            <person name="Medema M.H."/>
            <person name="Devos D.P."/>
            <person name="Kaster A.-K."/>
            <person name="Ovreas L."/>
            <person name="Rohde M."/>
            <person name="Galperin M.Y."/>
            <person name="Jogler C."/>
        </authorList>
    </citation>
    <scope>NUCLEOTIDE SEQUENCE [LARGE SCALE GENOMIC DNA]</scope>
    <source>
        <strain evidence="2 3">Pla133</strain>
    </source>
</reference>
<feature type="compositionally biased region" description="Low complexity" evidence="1">
    <location>
        <begin position="55"/>
        <end position="72"/>
    </location>
</feature>
<dbReference type="SUPFAM" id="SSF50156">
    <property type="entry name" value="PDZ domain-like"/>
    <property type="match status" value="1"/>
</dbReference>
<keyword evidence="3" id="KW-1185">Reference proteome</keyword>
<gene>
    <name evidence="2" type="ORF">Pla133_10290</name>
</gene>
<dbReference type="Proteomes" id="UP000316921">
    <property type="component" value="Chromosome"/>
</dbReference>
<organism evidence="2 3">
    <name type="scientific">Engelhardtia mirabilis</name>
    <dbReference type="NCBI Taxonomy" id="2528011"/>
    <lineage>
        <taxon>Bacteria</taxon>
        <taxon>Pseudomonadati</taxon>
        <taxon>Planctomycetota</taxon>
        <taxon>Planctomycetia</taxon>
        <taxon>Planctomycetia incertae sedis</taxon>
        <taxon>Engelhardtia</taxon>
    </lineage>
</organism>
<accession>A0A518BGB2</accession>
<evidence type="ECO:0000313" key="3">
    <source>
        <dbReference type="Proteomes" id="UP000316921"/>
    </source>
</evidence>
<dbReference type="InterPro" id="IPR036034">
    <property type="entry name" value="PDZ_sf"/>
</dbReference>
<dbReference type="Gene3D" id="2.30.42.10">
    <property type="match status" value="1"/>
</dbReference>
<evidence type="ECO:0000256" key="1">
    <source>
        <dbReference type="SAM" id="MobiDB-lite"/>
    </source>
</evidence>
<dbReference type="KEGG" id="pbap:Pla133_10290"/>
<protein>
    <recommendedName>
        <fullName evidence="4">PDZ domain-containing protein</fullName>
    </recommendedName>
</protein>
<evidence type="ECO:0000313" key="2">
    <source>
        <dbReference type="EMBL" id="QDU65963.1"/>
    </source>
</evidence>
<feature type="region of interest" description="Disordered" evidence="1">
    <location>
        <begin position="55"/>
        <end position="76"/>
    </location>
</feature>
<dbReference type="EMBL" id="CP036287">
    <property type="protein sequence ID" value="QDU65963.1"/>
    <property type="molecule type" value="Genomic_DNA"/>
</dbReference>